<proteinExistence type="predicted"/>
<protein>
    <submittedName>
        <fullName evidence="2">Uncharacterized protein</fullName>
    </submittedName>
</protein>
<evidence type="ECO:0000313" key="3">
    <source>
        <dbReference type="Proteomes" id="UP000004995"/>
    </source>
</evidence>
<feature type="region of interest" description="Disordered" evidence="1">
    <location>
        <begin position="1"/>
        <end position="48"/>
    </location>
</feature>
<dbReference type="EMBL" id="AGNK02001619">
    <property type="status" value="NOT_ANNOTATED_CDS"/>
    <property type="molecule type" value="Genomic_DNA"/>
</dbReference>
<dbReference type="Proteomes" id="UP000004995">
    <property type="component" value="Unassembled WGS sequence"/>
</dbReference>
<sequence>MPPPSSILQSAADGTELSSQAPATSELPLKHRAGSADTTEPTLHGFWKGNAPTSASILPRTSRRRVLSLTTSASSTAWSCTLLRSCWLAARSFLTSSSKKAACAFFFSRYLRTATLFPSGFRGLAGSSSLASSSSAPPARTWVCVWRHVWVCMGADGPGGLQLCVWVQVVVALFRSSSKLSGTSGWEKSNWQGRSAPSSIVTENVPRTNFPPPVVNGQVARERCPKVKEKDEGIKNSVLRGCCLRL</sequence>
<dbReference type="Gramene" id="KQL14893">
    <property type="protein sequence ID" value="KQL14893"/>
    <property type="gene ID" value="SETIT_023077mg"/>
</dbReference>
<dbReference type="AlphaFoldDB" id="K3Z956"/>
<evidence type="ECO:0000313" key="2">
    <source>
        <dbReference type="EnsemblPlants" id="KQL14893"/>
    </source>
</evidence>
<name>K3Z956_SETIT</name>
<accession>K3Z956</accession>
<reference evidence="2" key="2">
    <citation type="submission" date="2018-08" db="UniProtKB">
        <authorList>
            <consortium name="EnsemblPlants"/>
        </authorList>
    </citation>
    <scope>IDENTIFICATION</scope>
    <source>
        <strain evidence="2">Yugu1</strain>
    </source>
</reference>
<dbReference type="InParanoid" id="K3Z956"/>
<evidence type="ECO:0000256" key="1">
    <source>
        <dbReference type="SAM" id="MobiDB-lite"/>
    </source>
</evidence>
<organism evidence="2 3">
    <name type="scientific">Setaria italica</name>
    <name type="common">Foxtail millet</name>
    <name type="synonym">Panicum italicum</name>
    <dbReference type="NCBI Taxonomy" id="4555"/>
    <lineage>
        <taxon>Eukaryota</taxon>
        <taxon>Viridiplantae</taxon>
        <taxon>Streptophyta</taxon>
        <taxon>Embryophyta</taxon>
        <taxon>Tracheophyta</taxon>
        <taxon>Spermatophyta</taxon>
        <taxon>Magnoliopsida</taxon>
        <taxon>Liliopsida</taxon>
        <taxon>Poales</taxon>
        <taxon>Poaceae</taxon>
        <taxon>PACMAD clade</taxon>
        <taxon>Panicoideae</taxon>
        <taxon>Panicodae</taxon>
        <taxon>Paniceae</taxon>
        <taxon>Cenchrinae</taxon>
        <taxon>Setaria</taxon>
    </lineage>
</organism>
<dbReference type="HOGENOM" id="CLU_1130684_0_0_1"/>
<reference evidence="3" key="1">
    <citation type="journal article" date="2012" name="Nat. Biotechnol.">
        <title>Reference genome sequence of the model plant Setaria.</title>
        <authorList>
            <person name="Bennetzen J.L."/>
            <person name="Schmutz J."/>
            <person name="Wang H."/>
            <person name="Percifield R."/>
            <person name="Hawkins J."/>
            <person name="Pontaroli A.C."/>
            <person name="Estep M."/>
            <person name="Feng L."/>
            <person name="Vaughn J.N."/>
            <person name="Grimwood J."/>
            <person name="Jenkins J."/>
            <person name="Barry K."/>
            <person name="Lindquist E."/>
            <person name="Hellsten U."/>
            <person name="Deshpande S."/>
            <person name="Wang X."/>
            <person name="Wu X."/>
            <person name="Mitros T."/>
            <person name="Triplett J."/>
            <person name="Yang X."/>
            <person name="Ye C.Y."/>
            <person name="Mauro-Herrera M."/>
            <person name="Wang L."/>
            <person name="Li P."/>
            <person name="Sharma M."/>
            <person name="Sharma R."/>
            <person name="Ronald P.C."/>
            <person name="Panaud O."/>
            <person name="Kellogg E.A."/>
            <person name="Brutnell T.P."/>
            <person name="Doust A.N."/>
            <person name="Tuskan G.A."/>
            <person name="Rokhsar D."/>
            <person name="Devos K.M."/>
        </authorList>
    </citation>
    <scope>NUCLEOTIDE SEQUENCE [LARGE SCALE GENOMIC DNA]</scope>
    <source>
        <strain evidence="3">cv. Yugu1</strain>
    </source>
</reference>
<dbReference type="EnsemblPlants" id="KQL14893">
    <property type="protein sequence ID" value="KQL14893"/>
    <property type="gene ID" value="SETIT_023077mg"/>
</dbReference>
<keyword evidence="3" id="KW-1185">Reference proteome</keyword>